<reference evidence="1 2" key="1">
    <citation type="submission" date="2020-07" db="EMBL/GenBank/DDBJ databases">
        <title>Sequencing the genomes of 1000 actinobacteria strains.</title>
        <authorList>
            <person name="Klenk H.-P."/>
        </authorList>
    </citation>
    <scope>NUCLEOTIDE SEQUENCE [LARGE SCALE GENOMIC DNA]</scope>
    <source>
        <strain evidence="1 2">LI1</strain>
    </source>
</reference>
<evidence type="ECO:0000313" key="2">
    <source>
        <dbReference type="Proteomes" id="UP000537260"/>
    </source>
</evidence>
<organism evidence="1 2">
    <name type="scientific">Glaciibacter psychrotolerans</name>
    <dbReference type="NCBI Taxonomy" id="670054"/>
    <lineage>
        <taxon>Bacteria</taxon>
        <taxon>Bacillati</taxon>
        <taxon>Actinomycetota</taxon>
        <taxon>Actinomycetes</taxon>
        <taxon>Micrococcales</taxon>
        <taxon>Microbacteriaceae</taxon>
        <taxon>Glaciibacter</taxon>
    </lineage>
</organism>
<dbReference type="AlphaFoldDB" id="A0A7Z0EDY3"/>
<proteinExistence type="predicted"/>
<protein>
    <submittedName>
        <fullName evidence="1">Uncharacterized protein</fullName>
    </submittedName>
</protein>
<dbReference type="EMBL" id="JACCFM010000001">
    <property type="protein sequence ID" value="NYJ19169.1"/>
    <property type="molecule type" value="Genomic_DNA"/>
</dbReference>
<evidence type="ECO:0000313" key="1">
    <source>
        <dbReference type="EMBL" id="NYJ19169.1"/>
    </source>
</evidence>
<comment type="caution">
    <text evidence="1">The sequence shown here is derived from an EMBL/GenBank/DDBJ whole genome shotgun (WGS) entry which is preliminary data.</text>
</comment>
<dbReference type="RefSeq" id="WP_281369790.1">
    <property type="nucleotide sequence ID" value="NZ_JACCFM010000001.1"/>
</dbReference>
<sequence length="40" mass="4587">MSTPTWEEIATVAEKFRREIGGVYGYVAAAIEHDHRELRP</sequence>
<keyword evidence="2" id="KW-1185">Reference proteome</keyword>
<gene>
    <name evidence="1" type="ORF">HNR05_000960</name>
</gene>
<dbReference type="Proteomes" id="UP000537260">
    <property type="component" value="Unassembled WGS sequence"/>
</dbReference>
<accession>A0A7Z0EDY3</accession>
<name>A0A7Z0EDY3_9MICO</name>